<proteinExistence type="predicted"/>
<evidence type="ECO:0000313" key="1">
    <source>
        <dbReference type="EMBL" id="MCJ8500001.1"/>
    </source>
</evidence>
<organism evidence="1 2">
    <name type="scientific">Desulfatitalea alkaliphila</name>
    <dbReference type="NCBI Taxonomy" id="2929485"/>
    <lineage>
        <taxon>Bacteria</taxon>
        <taxon>Pseudomonadati</taxon>
        <taxon>Thermodesulfobacteriota</taxon>
        <taxon>Desulfobacteria</taxon>
        <taxon>Desulfobacterales</taxon>
        <taxon>Desulfosarcinaceae</taxon>
        <taxon>Desulfatitalea</taxon>
    </lineage>
</organism>
<protein>
    <submittedName>
        <fullName evidence="1">Uncharacterized protein</fullName>
    </submittedName>
</protein>
<evidence type="ECO:0000313" key="2">
    <source>
        <dbReference type="Proteomes" id="UP001165427"/>
    </source>
</evidence>
<dbReference type="AlphaFoldDB" id="A0AA41R1J6"/>
<dbReference type="EMBL" id="JALJRB010000004">
    <property type="protein sequence ID" value="MCJ8500001.1"/>
    <property type="molecule type" value="Genomic_DNA"/>
</dbReference>
<name>A0AA41R1J6_9BACT</name>
<dbReference type="Proteomes" id="UP001165427">
    <property type="component" value="Unassembled WGS sequence"/>
</dbReference>
<gene>
    <name evidence="1" type="ORF">MRX98_05400</name>
</gene>
<keyword evidence="2" id="KW-1185">Reference proteome</keyword>
<reference evidence="1" key="1">
    <citation type="submission" date="2022-04" db="EMBL/GenBank/DDBJ databases">
        <title>Desulfatitalea alkaliphila sp. nov., a novel anaerobic sulfate-reducing bacterium isolated from terrestrial mud volcano, Taman Peninsula, Russia.</title>
        <authorList>
            <person name="Khomyakova M.A."/>
            <person name="Merkel A.Y."/>
            <person name="Slobodkin A.I."/>
        </authorList>
    </citation>
    <scope>NUCLEOTIDE SEQUENCE</scope>
    <source>
        <strain evidence="1">M08but</strain>
    </source>
</reference>
<sequence length="210" mass="23610">MDKSAKDQLVNDIENRLDDFFGDEDDPEPTAEVRPSMEKLKSAVLSIDWEITDACLNDLKSEVESLLPYYEKEPVTHALLRMLRALGGYIRKRKAQAHQDAIKRVMSVFASLESLVNNPQMDESRRRQLVSKEIIAFKKLKEQVEQRRVAASAADGAATGEKASLDVHAILEHRQFQDAVNAVEARLSSQVAALKAELASLQEEIKTLKH</sequence>
<comment type="caution">
    <text evidence="1">The sequence shown here is derived from an EMBL/GenBank/DDBJ whole genome shotgun (WGS) entry which is preliminary data.</text>
</comment>
<accession>A0AA41R1J6</accession>
<dbReference type="RefSeq" id="WP_246903723.1">
    <property type="nucleotide sequence ID" value="NZ_JALJRB010000004.1"/>
</dbReference>